<feature type="transmembrane region" description="Helical" evidence="1">
    <location>
        <begin position="172"/>
        <end position="198"/>
    </location>
</feature>
<reference evidence="2 3" key="1">
    <citation type="submission" date="2024-07" db="EMBL/GenBank/DDBJ databases">
        <title>Enhanced genomic and transcriptomic resources for Trichinella pseudospiralis and T. spiralis underpin the discovery of pronounced molecular differences between stages and species.</title>
        <authorList>
            <person name="Pasi K.K."/>
            <person name="La Rosa G."/>
            <person name="Gomez-Morales M.A."/>
            <person name="Tosini F."/>
            <person name="Sumanam S."/>
            <person name="Young N.D."/>
            <person name="Chang B.C."/>
            <person name="Robin G.B."/>
        </authorList>
    </citation>
    <scope>NUCLEOTIDE SEQUENCE [LARGE SCALE GENOMIC DNA]</scope>
    <source>
        <strain evidence="2">ISS534</strain>
    </source>
</reference>
<keyword evidence="1" id="KW-0472">Membrane</keyword>
<proteinExistence type="predicted"/>
<keyword evidence="1" id="KW-0812">Transmembrane</keyword>
<dbReference type="Proteomes" id="UP001558632">
    <property type="component" value="Unassembled WGS sequence"/>
</dbReference>
<protein>
    <submittedName>
        <fullName evidence="2">Uncharacterized protein</fullName>
    </submittedName>
</protein>
<organism evidence="2 3">
    <name type="scientific">Trichinella spiralis</name>
    <name type="common">Trichina worm</name>
    <dbReference type="NCBI Taxonomy" id="6334"/>
    <lineage>
        <taxon>Eukaryota</taxon>
        <taxon>Metazoa</taxon>
        <taxon>Ecdysozoa</taxon>
        <taxon>Nematoda</taxon>
        <taxon>Enoplea</taxon>
        <taxon>Dorylaimia</taxon>
        <taxon>Trichinellida</taxon>
        <taxon>Trichinellidae</taxon>
        <taxon>Trichinella</taxon>
    </lineage>
</organism>
<gene>
    <name evidence="2" type="ORF">TSPI_01366</name>
</gene>
<keyword evidence="3" id="KW-1185">Reference proteome</keyword>
<comment type="caution">
    <text evidence="2">The sequence shown here is derived from an EMBL/GenBank/DDBJ whole genome shotgun (WGS) entry which is preliminary data.</text>
</comment>
<evidence type="ECO:0000313" key="3">
    <source>
        <dbReference type="Proteomes" id="UP001558632"/>
    </source>
</evidence>
<evidence type="ECO:0000313" key="2">
    <source>
        <dbReference type="EMBL" id="KAL1238471.1"/>
    </source>
</evidence>
<accession>A0ABR3KKD3</accession>
<name>A0ABR3KKD3_TRISP</name>
<dbReference type="EMBL" id="JBEUSY010000316">
    <property type="protein sequence ID" value="KAL1238471.1"/>
    <property type="molecule type" value="Genomic_DNA"/>
</dbReference>
<sequence>MNINASDTTPKAGSTRIYTSGCPKNQNMCWNRMGSPPPEVSKKVVPKLRSVRSMKHVVMKLILPAIDEMPAKCREKITRSTLWLGCPSQVDSGGGNNQNPRLFSRGKDMSAAPAIIGISQFPNPLSSIGTPKGLGMFSEVGGHIPCSGISADLKNIQKNVMKKNASVVKNKIIANFIFVLVLFDGLALVSVNIVSSVISKGGSSFVLRLL</sequence>
<keyword evidence="1" id="KW-1133">Transmembrane helix</keyword>
<evidence type="ECO:0000256" key="1">
    <source>
        <dbReference type="SAM" id="Phobius"/>
    </source>
</evidence>